<evidence type="ECO:0000313" key="17">
    <source>
        <dbReference type="Proteomes" id="UP000032702"/>
    </source>
</evidence>
<dbReference type="InterPro" id="IPR045229">
    <property type="entry name" value="TPP_enz"/>
</dbReference>
<reference evidence="16 17" key="1">
    <citation type="submission" date="2006-04" db="EMBL/GenBank/DDBJ databases">
        <authorList>
            <person name="Nierman W.C."/>
        </authorList>
    </citation>
    <scope>NUCLEOTIDE SEQUENCE [LARGE SCALE GENOMIC DNA]</scope>
    <source>
        <strain evidence="16 17">DW4/3-1</strain>
    </source>
</reference>
<feature type="region of interest" description="Disordered" evidence="12">
    <location>
        <begin position="14"/>
        <end position="50"/>
    </location>
</feature>
<dbReference type="Pfam" id="PF02775">
    <property type="entry name" value="TPP_enzyme_C"/>
    <property type="match status" value="1"/>
</dbReference>
<comment type="pathway">
    <text evidence="2 11">Amino-acid biosynthesis; L-valine biosynthesis; L-valine from pyruvate: step 1/4.</text>
</comment>
<dbReference type="GO" id="GO:0003984">
    <property type="term" value="F:acetolactate synthase activity"/>
    <property type="evidence" value="ECO:0007669"/>
    <property type="project" value="UniProtKB-EC"/>
</dbReference>
<dbReference type="InterPro" id="IPR029061">
    <property type="entry name" value="THDP-binding"/>
</dbReference>
<feature type="domain" description="Thiamine pyrophosphate enzyme TPP-binding" evidence="14">
    <location>
        <begin position="438"/>
        <end position="585"/>
    </location>
</feature>
<evidence type="ECO:0000256" key="10">
    <source>
        <dbReference type="ARBA" id="ARBA00023304"/>
    </source>
</evidence>
<evidence type="ECO:0000259" key="14">
    <source>
        <dbReference type="Pfam" id="PF02775"/>
    </source>
</evidence>
<dbReference type="CDD" id="cd02015">
    <property type="entry name" value="TPP_AHAS"/>
    <property type="match status" value="1"/>
</dbReference>
<dbReference type="Proteomes" id="UP000032702">
    <property type="component" value="Unassembled WGS sequence"/>
</dbReference>
<dbReference type="Pfam" id="PF02776">
    <property type="entry name" value="TPP_enzyme_N"/>
    <property type="match status" value="1"/>
</dbReference>
<gene>
    <name evidence="16" type="primary">ilvB</name>
    <name evidence="16" type="ORF">STIAU_8205</name>
</gene>
<dbReference type="CDD" id="cd07035">
    <property type="entry name" value="TPP_PYR_POX_like"/>
    <property type="match status" value="1"/>
</dbReference>
<evidence type="ECO:0000256" key="4">
    <source>
        <dbReference type="ARBA" id="ARBA00013145"/>
    </source>
</evidence>
<comment type="pathway">
    <text evidence="1 11">Amino-acid biosynthesis; L-isoleucine biosynthesis; L-isoleucine from 2-oxobutanoate: step 1/4.</text>
</comment>
<dbReference type="GO" id="GO:0005948">
    <property type="term" value="C:acetolactate synthase complex"/>
    <property type="evidence" value="ECO:0007669"/>
    <property type="project" value="TreeGrafter"/>
</dbReference>
<dbReference type="UniPathway" id="UPA00049">
    <property type="reaction ID" value="UER00059"/>
</dbReference>
<evidence type="ECO:0000256" key="3">
    <source>
        <dbReference type="ARBA" id="ARBA00007812"/>
    </source>
</evidence>
<keyword evidence="10 11" id="KW-0100">Branched-chain amino acid biosynthesis</keyword>
<dbReference type="PANTHER" id="PTHR18968">
    <property type="entry name" value="THIAMINE PYROPHOSPHATE ENZYMES"/>
    <property type="match status" value="1"/>
</dbReference>
<evidence type="ECO:0000256" key="1">
    <source>
        <dbReference type="ARBA" id="ARBA00004974"/>
    </source>
</evidence>
<evidence type="ECO:0000259" key="13">
    <source>
        <dbReference type="Pfam" id="PF00205"/>
    </source>
</evidence>
<dbReference type="AlphaFoldDB" id="Q08PW6"/>
<feature type="domain" description="Thiamine pyrophosphate enzyme central" evidence="13">
    <location>
        <begin position="244"/>
        <end position="379"/>
    </location>
</feature>
<dbReference type="NCBIfam" id="TIGR00118">
    <property type="entry name" value="acolac_lg"/>
    <property type="match status" value="1"/>
</dbReference>
<dbReference type="Pfam" id="PF00205">
    <property type="entry name" value="TPP_enzyme_M"/>
    <property type="match status" value="1"/>
</dbReference>
<dbReference type="SUPFAM" id="SSF52467">
    <property type="entry name" value="DHS-like NAD/FAD-binding domain"/>
    <property type="match status" value="1"/>
</dbReference>
<name>Q08PW6_STIAD</name>
<evidence type="ECO:0000256" key="9">
    <source>
        <dbReference type="ARBA" id="ARBA00023052"/>
    </source>
</evidence>
<dbReference type="Gene3D" id="3.40.50.970">
    <property type="match status" value="2"/>
</dbReference>
<keyword evidence="9 11" id="KW-0786">Thiamine pyrophosphate</keyword>
<dbReference type="PATRIC" id="fig|378806.16.peg.1290"/>
<comment type="similarity">
    <text evidence="3 11">Belongs to the TPP enzyme family.</text>
</comment>
<comment type="cofactor">
    <cofactor evidence="11">
        <name>Mg(2+)</name>
        <dbReference type="ChEBI" id="CHEBI:18420"/>
    </cofactor>
    <text evidence="11">Binds 1 Mg(2+) ion per subunit.</text>
</comment>
<dbReference type="GO" id="GO:0009097">
    <property type="term" value="P:isoleucine biosynthetic process"/>
    <property type="evidence" value="ECO:0007669"/>
    <property type="project" value="UniProtKB-UniPathway"/>
</dbReference>
<comment type="caution">
    <text evidence="16">The sequence shown here is derived from an EMBL/GenBank/DDBJ whole genome shotgun (WGS) entry which is preliminary data.</text>
</comment>
<evidence type="ECO:0000256" key="5">
    <source>
        <dbReference type="ARBA" id="ARBA00022605"/>
    </source>
</evidence>
<evidence type="ECO:0000256" key="6">
    <source>
        <dbReference type="ARBA" id="ARBA00022679"/>
    </source>
</evidence>
<protein>
    <recommendedName>
        <fullName evidence="4 11">Acetolactate synthase</fullName>
        <ecNumber evidence="4 11">2.2.1.6</ecNumber>
    </recommendedName>
</protein>
<dbReference type="EMBL" id="AAMD01000229">
    <property type="protein sequence ID" value="EAU62521.1"/>
    <property type="molecule type" value="Genomic_DNA"/>
</dbReference>
<keyword evidence="7 11" id="KW-0479">Metal-binding</keyword>
<feature type="compositionally biased region" description="Low complexity" evidence="12">
    <location>
        <begin position="32"/>
        <end position="45"/>
    </location>
</feature>
<dbReference type="GO" id="GO:0030976">
    <property type="term" value="F:thiamine pyrophosphate binding"/>
    <property type="evidence" value="ECO:0007669"/>
    <property type="project" value="UniProtKB-UniRule"/>
</dbReference>
<keyword evidence="5 11" id="KW-0028">Amino-acid biosynthesis</keyword>
<dbReference type="FunFam" id="3.40.50.970:FF:000007">
    <property type="entry name" value="Acetolactate synthase"/>
    <property type="match status" value="1"/>
</dbReference>
<dbReference type="InterPro" id="IPR011766">
    <property type="entry name" value="TPP_enzyme_TPP-bd"/>
</dbReference>
<organism evidence="16 17">
    <name type="scientific">Stigmatella aurantiaca (strain DW4/3-1)</name>
    <dbReference type="NCBI Taxonomy" id="378806"/>
    <lineage>
        <taxon>Bacteria</taxon>
        <taxon>Pseudomonadati</taxon>
        <taxon>Myxococcota</taxon>
        <taxon>Myxococcia</taxon>
        <taxon>Myxococcales</taxon>
        <taxon>Cystobacterineae</taxon>
        <taxon>Archangiaceae</taxon>
        <taxon>Stigmatella</taxon>
    </lineage>
</organism>
<evidence type="ECO:0000313" key="16">
    <source>
        <dbReference type="EMBL" id="EAU62521.1"/>
    </source>
</evidence>
<keyword evidence="8 11" id="KW-0460">Magnesium</keyword>
<dbReference type="InterPro" id="IPR039368">
    <property type="entry name" value="AHAS_TPP"/>
</dbReference>
<dbReference type="InterPro" id="IPR029035">
    <property type="entry name" value="DHS-like_NAD/FAD-binding_dom"/>
</dbReference>
<comment type="catalytic activity">
    <reaction evidence="11">
        <text>2 pyruvate + H(+) = (2S)-2-acetolactate + CO2</text>
        <dbReference type="Rhea" id="RHEA:25249"/>
        <dbReference type="ChEBI" id="CHEBI:15361"/>
        <dbReference type="ChEBI" id="CHEBI:15378"/>
        <dbReference type="ChEBI" id="CHEBI:16526"/>
        <dbReference type="ChEBI" id="CHEBI:58476"/>
        <dbReference type="EC" id="2.2.1.6"/>
    </reaction>
</comment>
<dbReference type="InterPro" id="IPR012000">
    <property type="entry name" value="Thiamin_PyroP_enz_cen_dom"/>
</dbReference>
<proteinExistence type="inferred from homology"/>
<accession>Q08PW6</accession>
<dbReference type="Gene3D" id="3.40.50.1220">
    <property type="entry name" value="TPP-binding domain"/>
    <property type="match status" value="1"/>
</dbReference>
<dbReference type="InterPro" id="IPR012846">
    <property type="entry name" value="Acetolactate_synth_lsu"/>
</dbReference>
<dbReference type="InterPro" id="IPR000399">
    <property type="entry name" value="TPP-bd_CS"/>
</dbReference>
<keyword evidence="6 11" id="KW-0808">Transferase</keyword>
<evidence type="ECO:0000256" key="7">
    <source>
        <dbReference type="ARBA" id="ARBA00022723"/>
    </source>
</evidence>
<dbReference type="PANTHER" id="PTHR18968:SF13">
    <property type="entry name" value="ACETOLACTATE SYNTHASE CATALYTIC SUBUNIT, MITOCHONDRIAL"/>
    <property type="match status" value="1"/>
</dbReference>
<dbReference type="InterPro" id="IPR012001">
    <property type="entry name" value="Thiamin_PyroP_enz_TPP-bd_dom"/>
</dbReference>
<evidence type="ECO:0000256" key="2">
    <source>
        <dbReference type="ARBA" id="ARBA00005025"/>
    </source>
</evidence>
<dbReference type="SUPFAM" id="SSF52518">
    <property type="entry name" value="Thiamin diphosphate-binding fold (THDP-binding)"/>
    <property type="match status" value="2"/>
</dbReference>
<dbReference type="GO" id="GO:0009099">
    <property type="term" value="P:L-valine biosynthetic process"/>
    <property type="evidence" value="ECO:0007669"/>
    <property type="project" value="UniProtKB-UniPathway"/>
</dbReference>
<dbReference type="UniPathway" id="UPA00047">
    <property type="reaction ID" value="UER00055"/>
</dbReference>
<evidence type="ECO:0000259" key="15">
    <source>
        <dbReference type="Pfam" id="PF02776"/>
    </source>
</evidence>
<dbReference type="EC" id="2.2.1.6" evidence="4 11"/>
<comment type="cofactor">
    <cofactor evidence="11">
        <name>thiamine diphosphate</name>
        <dbReference type="ChEBI" id="CHEBI:58937"/>
    </cofactor>
    <text evidence="11">Binds 1 thiamine pyrophosphate per subunit.</text>
</comment>
<feature type="domain" description="Thiamine pyrophosphate enzyme N-terminal TPP-binding" evidence="15">
    <location>
        <begin position="55"/>
        <end position="168"/>
    </location>
</feature>
<dbReference type="PROSITE" id="PS00187">
    <property type="entry name" value="TPP_ENZYMES"/>
    <property type="match status" value="1"/>
</dbReference>
<evidence type="ECO:0000256" key="8">
    <source>
        <dbReference type="ARBA" id="ARBA00022842"/>
    </source>
</evidence>
<evidence type="ECO:0000256" key="12">
    <source>
        <dbReference type="SAM" id="MobiDB-lite"/>
    </source>
</evidence>
<sequence length="627" mass="67446">MAGFSFFGSQKPVIRSGDAMTRPGASPKTEQLTPGSGLSPSGSTPERVPGTAKCTGAEIVWDVLASEGVDVVFGYPGGAIMPIYDAMHQRSIRHVLVRHEQGAAHMADGYARASGKVGVCLATSGPGATNLVTGIATAMLDSSPIVCITGQVSSSLLGSDAFQEVDITGVTLPITKHNYLVTRAEDIAPTLREAFFIARSGRPGPVLVDITKDAQQATTDAALPPRPVLRSGYRPDLSPSEASLERAAELIAAAERPLIFCGHGIVKAEASALLMELVEKTGIPVASTLLGLGAFPALHPLSLGMMGMHGEAWVNNSIQESDLIIALGMRFDDRVTGNLKTFARKAKKIHAEIDPSEVNKNVTVDVALTGDLHKTLTGLLPRIQRRTCTRWVEHINSLKGTASVRDIQYMPHNGRLHAAHVIHDLWWLTQGKATMVTDVGQHQMWEAQYYRHERPRQLITSGGLGTMGFALPAAIGARFAKPEEEIWLVVGDGGFQMTASELSTCAQEGIKLNVAIINNGYLGLVRQLQQLFYDNRYSATPLHNPDFVKLAEAHGLMGLRVSRREEIPDAVAQARSSPGTTVIDFRVEQEDVVYPMVPAGADLDDMIRRPEPGNEAQGTRQWTSGAV</sequence>
<dbReference type="FunFam" id="3.40.50.1220:FF:000008">
    <property type="entry name" value="Acetolactate synthase"/>
    <property type="match status" value="1"/>
</dbReference>
<dbReference type="GO" id="GO:0050660">
    <property type="term" value="F:flavin adenine dinucleotide binding"/>
    <property type="evidence" value="ECO:0007669"/>
    <property type="project" value="InterPro"/>
</dbReference>
<evidence type="ECO:0000256" key="11">
    <source>
        <dbReference type="RuleBase" id="RU003591"/>
    </source>
</evidence>
<dbReference type="GO" id="GO:0000287">
    <property type="term" value="F:magnesium ion binding"/>
    <property type="evidence" value="ECO:0007669"/>
    <property type="project" value="UniProtKB-UniRule"/>
</dbReference>